<protein>
    <submittedName>
        <fullName evidence="1">Uncharacterized protein</fullName>
    </submittedName>
</protein>
<evidence type="ECO:0000313" key="2">
    <source>
        <dbReference type="EMBL" id="QJH97137.1"/>
    </source>
</evidence>
<evidence type="ECO:0000313" key="1">
    <source>
        <dbReference type="EMBL" id="QJA46958.1"/>
    </source>
</evidence>
<dbReference type="AlphaFoldDB" id="A0A6H1ZHE9"/>
<dbReference type="EMBL" id="MT144674">
    <property type="protein sequence ID" value="QJH97137.1"/>
    <property type="molecule type" value="Genomic_DNA"/>
</dbReference>
<sequence length="77" mass="8691">MTKDEARMFLSSLVAKRELGRLYADLFAEAIYAAGFEVVDRKIDDDTARHLDNELSDVESDDWIREVLIGLGAEEGK</sequence>
<reference evidence="1" key="1">
    <citation type="submission" date="2020-03" db="EMBL/GenBank/DDBJ databases">
        <title>The deep terrestrial virosphere.</title>
        <authorList>
            <person name="Holmfeldt K."/>
            <person name="Nilsson E."/>
            <person name="Simone D."/>
            <person name="Lopez-Fernandez M."/>
            <person name="Wu X."/>
            <person name="de Brujin I."/>
            <person name="Lundin D."/>
            <person name="Andersson A."/>
            <person name="Bertilsson S."/>
            <person name="Dopson M."/>
        </authorList>
    </citation>
    <scope>NUCLEOTIDE SEQUENCE</scope>
    <source>
        <strain evidence="1">TM448A00578</strain>
        <strain evidence="2">TM448B00934</strain>
    </source>
</reference>
<proteinExistence type="predicted"/>
<gene>
    <name evidence="1" type="ORF">TM448A00578_0044</name>
    <name evidence="2" type="ORF">TM448B00934_0024</name>
</gene>
<accession>A0A6H1ZHE9</accession>
<organism evidence="1">
    <name type="scientific">viral metagenome</name>
    <dbReference type="NCBI Taxonomy" id="1070528"/>
    <lineage>
        <taxon>unclassified sequences</taxon>
        <taxon>metagenomes</taxon>
        <taxon>organismal metagenomes</taxon>
    </lineage>
</organism>
<dbReference type="EMBL" id="MT144026">
    <property type="protein sequence ID" value="QJA46958.1"/>
    <property type="molecule type" value="Genomic_DNA"/>
</dbReference>
<name>A0A6H1ZHE9_9ZZZZ</name>